<name>L1I3S2_GUITC</name>
<accession>L1I3S2</accession>
<evidence type="ECO:0000313" key="1">
    <source>
        <dbReference type="EMBL" id="EKX30883.1"/>
    </source>
</evidence>
<evidence type="ECO:0000313" key="3">
    <source>
        <dbReference type="Proteomes" id="UP000011087"/>
    </source>
</evidence>
<dbReference type="PaxDb" id="55529-EKX30883"/>
<reference evidence="1 3" key="1">
    <citation type="journal article" date="2012" name="Nature">
        <title>Algal genomes reveal evolutionary mosaicism and the fate of nucleomorphs.</title>
        <authorList>
            <consortium name="DOE Joint Genome Institute"/>
            <person name="Curtis B.A."/>
            <person name="Tanifuji G."/>
            <person name="Burki F."/>
            <person name="Gruber A."/>
            <person name="Irimia M."/>
            <person name="Maruyama S."/>
            <person name="Arias M.C."/>
            <person name="Ball S.G."/>
            <person name="Gile G.H."/>
            <person name="Hirakawa Y."/>
            <person name="Hopkins J.F."/>
            <person name="Kuo A."/>
            <person name="Rensing S.A."/>
            <person name="Schmutz J."/>
            <person name="Symeonidi A."/>
            <person name="Elias M."/>
            <person name="Eveleigh R.J."/>
            <person name="Herman E.K."/>
            <person name="Klute M.J."/>
            <person name="Nakayama T."/>
            <person name="Obornik M."/>
            <person name="Reyes-Prieto A."/>
            <person name="Armbrust E.V."/>
            <person name="Aves S.J."/>
            <person name="Beiko R.G."/>
            <person name="Coutinho P."/>
            <person name="Dacks J.B."/>
            <person name="Durnford D.G."/>
            <person name="Fast N.M."/>
            <person name="Green B.R."/>
            <person name="Grisdale C.J."/>
            <person name="Hempel F."/>
            <person name="Henrissat B."/>
            <person name="Hoppner M.P."/>
            <person name="Ishida K."/>
            <person name="Kim E."/>
            <person name="Koreny L."/>
            <person name="Kroth P.G."/>
            <person name="Liu Y."/>
            <person name="Malik S.B."/>
            <person name="Maier U.G."/>
            <person name="McRose D."/>
            <person name="Mock T."/>
            <person name="Neilson J.A."/>
            <person name="Onodera N.T."/>
            <person name="Poole A.M."/>
            <person name="Pritham E.J."/>
            <person name="Richards T.A."/>
            <person name="Rocap G."/>
            <person name="Roy S.W."/>
            <person name="Sarai C."/>
            <person name="Schaack S."/>
            <person name="Shirato S."/>
            <person name="Slamovits C.H."/>
            <person name="Spencer D.F."/>
            <person name="Suzuki S."/>
            <person name="Worden A.Z."/>
            <person name="Zauner S."/>
            <person name="Barry K."/>
            <person name="Bell C."/>
            <person name="Bharti A.K."/>
            <person name="Crow J.A."/>
            <person name="Grimwood J."/>
            <person name="Kramer R."/>
            <person name="Lindquist E."/>
            <person name="Lucas S."/>
            <person name="Salamov A."/>
            <person name="McFadden G.I."/>
            <person name="Lane C.E."/>
            <person name="Keeling P.J."/>
            <person name="Gray M.W."/>
            <person name="Grigoriev I.V."/>
            <person name="Archibald J.M."/>
        </authorList>
    </citation>
    <scope>NUCLEOTIDE SEQUENCE</scope>
    <source>
        <strain evidence="1 3">CCMP2712</strain>
    </source>
</reference>
<reference evidence="2" key="3">
    <citation type="submission" date="2016-03" db="UniProtKB">
        <authorList>
            <consortium name="EnsemblProtists"/>
        </authorList>
    </citation>
    <scope>IDENTIFICATION</scope>
</reference>
<proteinExistence type="predicted"/>
<gene>
    <name evidence="1" type="ORF">GUITHDRAFT_149623</name>
</gene>
<dbReference type="EMBL" id="JH993477">
    <property type="protein sequence ID" value="EKX30883.1"/>
    <property type="molecule type" value="Genomic_DNA"/>
</dbReference>
<dbReference type="HOGENOM" id="CLU_1829026_0_0_1"/>
<dbReference type="RefSeq" id="XP_005817863.1">
    <property type="nucleotide sequence ID" value="XM_005817806.1"/>
</dbReference>
<keyword evidence="3" id="KW-1185">Reference proteome</keyword>
<dbReference type="KEGG" id="gtt:GUITHDRAFT_149623"/>
<reference evidence="3" key="2">
    <citation type="submission" date="2012-11" db="EMBL/GenBank/DDBJ databases">
        <authorList>
            <person name="Kuo A."/>
            <person name="Curtis B.A."/>
            <person name="Tanifuji G."/>
            <person name="Burki F."/>
            <person name="Gruber A."/>
            <person name="Irimia M."/>
            <person name="Maruyama S."/>
            <person name="Arias M.C."/>
            <person name="Ball S.G."/>
            <person name="Gile G.H."/>
            <person name="Hirakawa Y."/>
            <person name="Hopkins J.F."/>
            <person name="Rensing S.A."/>
            <person name="Schmutz J."/>
            <person name="Symeonidi A."/>
            <person name="Elias M."/>
            <person name="Eveleigh R.J."/>
            <person name="Herman E.K."/>
            <person name="Klute M.J."/>
            <person name="Nakayama T."/>
            <person name="Obornik M."/>
            <person name="Reyes-Prieto A."/>
            <person name="Armbrust E.V."/>
            <person name="Aves S.J."/>
            <person name="Beiko R.G."/>
            <person name="Coutinho P."/>
            <person name="Dacks J.B."/>
            <person name="Durnford D.G."/>
            <person name="Fast N.M."/>
            <person name="Green B.R."/>
            <person name="Grisdale C."/>
            <person name="Hempe F."/>
            <person name="Henrissat B."/>
            <person name="Hoppner M.P."/>
            <person name="Ishida K.-I."/>
            <person name="Kim E."/>
            <person name="Koreny L."/>
            <person name="Kroth P.G."/>
            <person name="Liu Y."/>
            <person name="Malik S.-B."/>
            <person name="Maier U.G."/>
            <person name="McRose D."/>
            <person name="Mock T."/>
            <person name="Neilson J.A."/>
            <person name="Onodera N.T."/>
            <person name="Poole A.M."/>
            <person name="Pritham E.J."/>
            <person name="Richards T.A."/>
            <person name="Rocap G."/>
            <person name="Roy S.W."/>
            <person name="Sarai C."/>
            <person name="Schaack S."/>
            <person name="Shirato S."/>
            <person name="Slamovits C.H."/>
            <person name="Spencer D.F."/>
            <person name="Suzuki S."/>
            <person name="Worden A.Z."/>
            <person name="Zauner S."/>
            <person name="Barry K."/>
            <person name="Bell C."/>
            <person name="Bharti A.K."/>
            <person name="Crow J.A."/>
            <person name="Grimwood J."/>
            <person name="Kramer R."/>
            <person name="Lindquist E."/>
            <person name="Lucas S."/>
            <person name="Salamov A."/>
            <person name="McFadden G.I."/>
            <person name="Lane C.E."/>
            <person name="Keeling P.J."/>
            <person name="Gray M.W."/>
            <person name="Grigoriev I.V."/>
            <person name="Archibald J.M."/>
        </authorList>
    </citation>
    <scope>NUCLEOTIDE SEQUENCE</scope>
    <source>
        <strain evidence="3">CCMP2712</strain>
    </source>
</reference>
<dbReference type="AlphaFoldDB" id="L1I3S2"/>
<sequence>MDRATPVAMADVPVMVSSQDLKAQKRKERNAVAWEGQGWRQCFFLIPTTYQQIKITMANVRIEAFSPNFCGLCLETTTINIDTSSISHIDVKKKMQCCDPFNRPSGVIYVTENGKPHATALVLNLEDCDKVEQILRDLMEDEQDRRILR</sequence>
<dbReference type="GeneID" id="17287603"/>
<protein>
    <recommendedName>
        <fullName evidence="4">GRAM domain-containing protein</fullName>
    </recommendedName>
</protein>
<evidence type="ECO:0008006" key="4">
    <source>
        <dbReference type="Google" id="ProtNLM"/>
    </source>
</evidence>
<organism evidence="1">
    <name type="scientific">Guillardia theta (strain CCMP2712)</name>
    <name type="common">Cryptophyte</name>
    <dbReference type="NCBI Taxonomy" id="905079"/>
    <lineage>
        <taxon>Eukaryota</taxon>
        <taxon>Cryptophyceae</taxon>
        <taxon>Pyrenomonadales</taxon>
        <taxon>Geminigeraceae</taxon>
        <taxon>Guillardia</taxon>
    </lineage>
</organism>
<dbReference type="EnsemblProtists" id="EKX30883">
    <property type="protein sequence ID" value="EKX30883"/>
    <property type="gene ID" value="GUITHDRAFT_149623"/>
</dbReference>
<dbReference type="Proteomes" id="UP000011087">
    <property type="component" value="Unassembled WGS sequence"/>
</dbReference>
<evidence type="ECO:0000313" key="2">
    <source>
        <dbReference type="EnsemblProtists" id="EKX30883"/>
    </source>
</evidence>